<dbReference type="PROSITE" id="PS50263">
    <property type="entry name" value="CN_HYDROLASE"/>
    <property type="match status" value="1"/>
</dbReference>
<dbReference type="InterPro" id="IPR017755">
    <property type="entry name" value="N-carbamoylputrescine_amidase"/>
</dbReference>
<dbReference type="SUPFAM" id="SSF56317">
    <property type="entry name" value="Carbon-nitrogen hydrolase"/>
    <property type="match status" value="1"/>
</dbReference>
<dbReference type="CDD" id="cd07573">
    <property type="entry name" value="CPA"/>
    <property type="match status" value="1"/>
</dbReference>
<dbReference type="RefSeq" id="WP_250911984.1">
    <property type="nucleotide sequence ID" value="NZ_JAMXLX010000001.1"/>
</dbReference>
<proteinExistence type="inferred from homology"/>
<dbReference type="PANTHER" id="PTHR43674">
    <property type="entry name" value="NITRILASE C965.09-RELATED"/>
    <property type="match status" value="1"/>
</dbReference>
<reference evidence="4" key="1">
    <citation type="submission" date="2022-06" db="EMBL/GenBank/DDBJ databases">
        <authorList>
            <person name="Sun Q."/>
        </authorList>
    </citation>
    <scope>NUCLEOTIDE SEQUENCE</scope>
    <source>
        <strain evidence="4">S101</strain>
    </source>
</reference>
<evidence type="ECO:0000259" key="3">
    <source>
        <dbReference type="PROSITE" id="PS50263"/>
    </source>
</evidence>
<dbReference type="AlphaFoldDB" id="A0AAJ1F5Q5"/>
<name>A0AAJ1F5Q5_9HYPH</name>
<dbReference type="EC" id="3.5.1.53" evidence="4"/>
<keyword evidence="1 4" id="KW-0378">Hydrolase</keyword>
<evidence type="ECO:0000256" key="1">
    <source>
        <dbReference type="ARBA" id="ARBA00022801"/>
    </source>
</evidence>
<evidence type="ECO:0000313" key="4">
    <source>
        <dbReference type="EMBL" id="MCO5955204.1"/>
    </source>
</evidence>
<dbReference type="PANTHER" id="PTHR43674:SF2">
    <property type="entry name" value="BETA-UREIDOPROPIONASE"/>
    <property type="match status" value="1"/>
</dbReference>
<accession>A0AAJ1F5Q5</accession>
<protein>
    <submittedName>
        <fullName evidence="4">N-carbamoylputrescine amidase</fullName>
        <ecNumber evidence="4">3.5.1.53</ecNumber>
    </submittedName>
</protein>
<dbReference type="Proteomes" id="UP001155380">
    <property type="component" value="Unassembled WGS sequence"/>
</dbReference>
<dbReference type="GO" id="GO:0050126">
    <property type="term" value="F:N-carbamoylputrescine amidase activity"/>
    <property type="evidence" value="ECO:0007669"/>
    <property type="project" value="UniProtKB-EC"/>
</dbReference>
<dbReference type="Pfam" id="PF00795">
    <property type="entry name" value="CN_hydrolase"/>
    <property type="match status" value="1"/>
</dbReference>
<dbReference type="InterPro" id="IPR050345">
    <property type="entry name" value="Aliph_Amidase/BUP"/>
</dbReference>
<organism evidence="4 5">
    <name type="scientific">Ciceribacter sichuanensis</name>
    <dbReference type="NCBI Taxonomy" id="2949647"/>
    <lineage>
        <taxon>Bacteria</taxon>
        <taxon>Pseudomonadati</taxon>
        <taxon>Pseudomonadota</taxon>
        <taxon>Alphaproteobacteria</taxon>
        <taxon>Hyphomicrobiales</taxon>
        <taxon>Rhizobiaceae</taxon>
        <taxon>Ciceribacter</taxon>
    </lineage>
</organism>
<dbReference type="InterPro" id="IPR003010">
    <property type="entry name" value="C-N_Hydrolase"/>
</dbReference>
<sequence length="290" mass="31943">MAHVTVAATQMACSWDLKGNIERAETLIRKAAADGAQIILIQELFEAPYFCQDQIAEFFDMAKPFESNPLIAHFAKLAAELNVVLPVSFFEKAGQTYFNSVAIVDADGAVLGLYRKSHIPDGPGYTEKYYFSPGDTGFRVWQTRHAKIGVGICWDQWFPEAARAMALQGAELLFYPTAIGSEPQDPTIDSAAHWQRVMQGHAAANVVPVIASNRIGKEPGRKGTELTFYGSSFIADQTGAKIAEADRTSETVLTATFDLDGIAKQRTAWGLFRDRRPELYEPLLTMDGRA</sequence>
<gene>
    <name evidence="4" type="primary">aguB</name>
    <name evidence="4" type="ORF">NBH21_00350</name>
</gene>
<dbReference type="Gene3D" id="3.60.110.10">
    <property type="entry name" value="Carbon-nitrogen hydrolase"/>
    <property type="match status" value="1"/>
</dbReference>
<dbReference type="InterPro" id="IPR036526">
    <property type="entry name" value="C-N_Hydrolase_sf"/>
</dbReference>
<dbReference type="NCBIfam" id="TIGR03381">
    <property type="entry name" value="agmatine_aguB"/>
    <property type="match status" value="1"/>
</dbReference>
<dbReference type="GO" id="GO:0033388">
    <property type="term" value="P:putrescine biosynthetic process from arginine"/>
    <property type="evidence" value="ECO:0007669"/>
    <property type="project" value="TreeGrafter"/>
</dbReference>
<comment type="caution">
    <text evidence="4">The sequence shown here is derived from an EMBL/GenBank/DDBJ whole genome shotgun (WGS) entry which is preliminary data.</text>
</comment>
<evidence type="ECO:0000313" key="5">
    <source>
        <dbReference type="Proteomes" id="UP001155380"/>
    </source>
</evidence>
<comment type="similarity">
    <text evidence="2">Belongs to the carbon-nitrogen hydrolase superfamily.</text>
</comment>
<evidence type="ECO:0000256" key="2">
    <source>
        <dbReference type="ARBA" id="ARBA00034122"/>
    </source>
</evidence>
<dbReference type="EMBL" id="JAMXLX010000001">
    <property type="protein sequence ID" value="MCO5955204.1"/>
    <property type="molecule type" value="Genomic_DNA"/>
</dbReference>
<feature type="domain" description="CN hydrolase" evidence="3">
    <location>
        <begin position="4"/>
        <end position="259"/>
    </location>
</feature>